<protein>
    <submittedName>
        <fullName evidence="1">Uncharacterized protein</fullName>
    </submittedName>
</protein>
<dbReference type="Proteomes" id="UP000287651">
    <property type="component" value="Unassembled WGS sequence"/>
</dbReference>
<proteinExistence type="predicted"/>
<accession>A0A427B1Z0</accession>
<organism evidence="1 2">
    <name type="scientific">Ensete ventricosum</name>
    <name type="common">Abyssinian banana</name>
    <name type="synonym">Musa ensete</name>
    <dbReference type="NCBI Taxonomy" id="4639"/>
    <lineage>
        <taxon>Eukaryota</taxon>
        <taxon>Viridiplantae</taxon>
        <taxon>Streptophyta</taxon>
        <taxon>Embryophyta</taxon>
        <taxon>Tracheophyta</taxon>
        <taxon>Spermatophyta</taxon>
        <taxon>Magnoliopsida</taxon>
        <taxon>Liliopsida</taxon>
        <taxon>Zingiberales</taxon>
        <taxon>Musaceae</taxon>
        <taxon>Ensete</taxon>
    </lineage>
</organism>
<gene>
    <name evidence="1" type="ORF">B296_00014041</name>
</gene>
<sequence length="104" mass="11690">MIRVAGELDCSRAHICLREPDKSEDKAECEAIDSSAMAMVAPWYHRGRISVESSIPCTHRGRALIVKRAEEVENTKANLKYQDKAEGRRPENIVRSVSMGFSSR</sequence>
<dbReference type="EMBL" id="AMZH03000694">
    <property type="protein sequence ID" value="RRT82437.1"/>
    <property type="molecule type" value="Genomic_DNA"/>
</dbReference>
<name>A0A427B1Z0_ENSVE</name>
<reference evidence="1 2" key="1">
    <citation type="journal article" date="2014" name="Agronomy (Basel)">
        <title>A Draft Genome Sequence for Ensete ventricosum, the Drought-Tolerant Tree Against Hunger.</title>
        <authorList>
            <person name="Harrison J."/>
            <person name="Moore K.A."/>
            <person name="Paszkiewicz K."/>
            <person name="Jones T."/>
            <person name="Grant M."/>
            <person name="Ambacheew D."/>
            <person name="Muzemil S."/>
            <person name="Studholme D.J."/>
        </authorList>
    </citation>
    <scope>NUCLEOTIDE SEQUENCE [LARGE SCALE GENOMIC DNA]</scope>
</reference>
<evidence type="ECO:0000313" key="1">
    <source>
        <dbReference type="EMBL" id="RRT82437.1"/>
    </source>
</evidence>
<evidence type="ECO:0000313" key="2">
    <source>
        <dbReference type="Proteomes" id="UP000287651"/>
    </source>
</evidence>
<dbReference type="AlphaFoldDB" id="A0A427B1Z0"/>
<comment type="caution">
    <text evidence="1">The sequence shown here is derived from an EMBL/GenBank/DDBJ whole genome shotgun (WGS) entry which is preliminary data.</text>
</comment>